<keyword evidence="7 14" id="KW-1133">Transmembrane helix</keyword>
<dbReference type="PRINTS" id="PR00463">
    <property type="entry name" value="EP450I"/>
</dbReference>
<protein>
    <submittedName>
        <fullName evidence="15">Cytochrome P450</fullName>
    </submittedName>
</protein>
<gene>
    <name evidence="15" type="ORF">BDV96DRAFT_605317</name>
</gene>
<keyword evidence="5 14" id="KW-0812">Transmembrane</keyword>
<dbReference type="PRINTS" id="PR00385">
    <property type="entry name" value="P450"/>
</dbReference>
<comment type="similarity">
    <text evidence="3 13">Belongs to the cytochrome P450 family.</text>
</comment>
<dbReference type="GO" id="GO:0009403">
    <property type="term" value="P:toxin biosynthetic process"/>
    <property type="evidence" value="ECO:0007669"/>
    <property type="project" value="UniProtKB-ARBA"/>
</dbReference>
<evidence type="ECO:0000256" key="13">
    <source>
        <dbReference type="RuleBase" id="RU000461"/>
    </source>
</evidence>
<organism evidence="15 16">
    <name type="scientific">Lophiotrema nucula</name>
    <dbReference type="NCBI Taxonomy" id="690887"/>
    <lineage>
        <taxon>Eukaryota</taxon>
        <taxon>Fungi</taxon>
        <taxon>Dikarya</taxon>
        <taxon>Ascomycota</taxon>
        <taxon>Pezizomycotina</taxon>
        <taxon>Dothideomycetes</taxon>
        <taxon>Pleosporomycetidae</taxon>
        <taxon>Pleosporales</taxon>
        <taxon>Lophiotremataceae</taxon>
        <taxon>Lophiotrema</taxon>
    </lineage>
</organism>
<evidence type="ECO:0000256" key="10">
    <source>
        <dbReference type="ARBA" id="ARBA00023033"/>
    </source>
</evidence>
<dbReference type="InterPro" id="IPR017972">
    <property type="entry name" value="Cyt_P450_CS"/>
</dbReference>
<dbReference type="PANTHER" id="PTHR24305:SF210">
    <property type="entry name" value="CYTOCHROME P450 MONOOXYGENASE ASQL-RELATED"/>
    <property type="match status" value="1"/>
</dbReference>
<dbReference type="GO" id="GO:0020037">
    <property type="term" value="F:heme binding"/>
    <property type="evidence" value="ECO:0007669"/>
    <property type="project" value="InterPro"/>
</dbReference>
<evidence type="ECO:0000256" key="3">
    <source>
        <dbReference type="ARBA" id="ARBA00010617"/>
    </source>
</evidence>
<dbReference type="GO" id="GO:0016020">
    <property type="term" value="C:membrane"/>
    <property type="evidence" value="ECO:0007669"/>
    <property type="project" value="UniProtKB-SubCell"/>
</dbReference>
<proteinExistence type="inferred from homology"/>
<dbReference type="FunFam" id="1.10.630.10:FF:000047">
    <property type="entry name" value="Cytochrome P450 monooxygenase"/>
    <property type="match status" value="1"/>
</dbReference>
<evidence type="ECO:0000256" key="9">
    <source>
        <dbReference type="ARBA" id="ARBA00023004"/>
    </source>
</evidence>
<evidence type="ECO:0000313" key="16">
    <source>
        <dbReference type="Proteomes" id="UP000799770"/>
    </source>
</evidence>
<dbReference type="AlphaFoldDB" id="A0A6A5YPK8"/>
<evidence type="ECO:0000256" key="14">
    <source>
        <dbReference type="SAM" id="Phobius"/>
    </source>
</evidence>
<feature type="transmembrane region" description="Helical" evidence="14">
    <location>
        <begin position="26"/>
        <end position="47"/>
    </location>
</feature>
<evidence type="ECO:0000256" key="5">
    <source>
        <dbReference type="ARBA" id="ARBA00022692"/>
    </source>
</evidence>
<keyword evidence="8 13" id="KW-0560">Oxidoreductase</keyword>
<dbReference type="InterPro" id="IPR050121">
    <property type="entry name" value="Cytochrome_P450_monoxygenase"/>
</dbReference>
<dbReference type="SUPFAM" id="SSF48264">
    <property type="entry name" value="Cytochrome P450"/>
    <property type="match status" value="1"/>
</dbReference>
<dbReference type="EMBL" id="ML977345">
    <property type="protein sequence ID" value="KAF2108883.1"/>
    <property type="molecule type" value="Genomic_DNA"/>
</dbReference>
<keyword evidence="11 14" id="KW-0472">Membrane</keyword>
<name>A0A6A5YPK8_9PLEO</name>
<dbReference type="PANTHER" id="PTHR24305">
    <property type="entry name" value="CYTOCHROME P450"/>
    <property type="match status" value="1"/>
</dbReference>
<evidence type="ECO:0000256" key="1">
    <source>
        <dbReference type="ARBA" id="ARBA00001971"/>
    </source>
</evidence>
<keyword evidence="16" id="KW-1185">Reference proteome</keyword>
<evidence type="ECO:0000313" key="15">
    <source>
        <dbReference type="EMBL" id="KAF2108883.1"/>
    </source>
</evidence>
<dbReference type="GO" id="GO:0005506">
    <property type="term" value="F:iron ion binding"/>
    <property type="evidence" value="ECO:0007669"/>
    <property type="project" value="InterPro"/>
</dbReference>
<comment type="cofactor">
    <cofactor evidence="1 12">
        <name>heme</name>
        <dbReference type="ChEBI" id="CHEBI:30413"/>
    </cofactor>
</comment>
<dbReference type="PROSITE" id="PS00086">
    <property type="entry name" value="CYTOCHROME_P450"/>
    <property type="match status" value="1"/>
</dbReference>
<evidence type="ECO:0000256" key="6">
    <source>
        <dbReference type="ARBA" id="ARBA00022723"/>
    </source>
</evidence>
<evidence type="ECO:0000256" key="8">
    <source>
        <dbReference type="ARBA" id="ARBA00023002"/>
    </source>
</evidence>
<dbReference type="GO" id="GO:0016705">
    <property type="term" value="F:oxidoreductase activity, acting on paired donors, with incorporation or reduction of molecular oxygen"/>
    <property type="evidence" value="ECO:0007669"/>
    <property type="project" value="InterPro"/>
</dbReference>
<dbReference type="InterPro" id="IPR002401">
    <property type="entry name" value="Cyt_P450_E_grp-I"/>
</dbReference>
<keyword evidence="4 12" id="KW-0349">Heme</keyword>
<feature type="binding site" description="axial binding residue" evidence="12">
    <location>
        <position position="456"/>
    </location>
    <ligand>
        <name>heme</name>
        <dbReference type="ChEBI" id="CHEBI:30413"/>
    </ligand>
    <ligandPart>
        <name>Fe</name>
        <dbReference type="ChEBI" id="CHEBI:18248"/>
    </ligandPart>
</feature>
<sequence>MSTEVAPLFLFISPSQIIRNLTISRVLLGALAFVIFRFVANAIYRLYFHPLRNYPGPKLHAITQIPMVLHVWRGTYVDMICALHEKYGKVVRVSPHELSFNDSRAWKDIHGHQKPGKVNIIKHPDWFVPAINDVHTIISADDVNHSRMRRIFSNAFSDKALKLQESLFAKYADLLVFKLKEDAKNPAHAVDMVRMYNFTTFDIMSDLTFGEPLYLLDNADYVPWVKNIFQSIRTGSKIGIIRYWPNLMAFAKKLTGNTFQKKRVIHFDYSSARVDRRIEKGSEEPDIWNLVMNAPEGKGLTKGEMYANTTVFMIAGTETTATLLSGVTWYLLKHPEAYTKLTEEIRSSFESDADINIETLQRLKYLRACLEEGLRMYPPVPIGLPCLVPQQGAEVCGEWIPGGTTVSCQQLAMYSSEKNFRDAKSFIPERWTGEDDRFATDNKLALQPFSYGPRNCLGKNLAYHEMRIILSKILFHFDLTLLPESDDWRTQEVYTLWQKPALKVKLTPIRE</sequence>
<reference evidence="15" key="1">
    <citation type="journal article" date="2020" name="Stud. Mycol.">
        <title>101 Dothideomycetes genomes: a test case for predicting lifestyles and emergence of pathogens.</title>
        <authorList>
            <person name="Haridas S."/>
            <person name="Albert R."/>
            <person name="Binder M."/>
            <person name="Bloem J."/>
            <person name="Labutti K."/>
            <person name="Salamov A."/>
            <person name="Andreopoulos B."/>
            <person name="Baker S."/>
            <person name="Barry K."/>
            <person name="Bills G."/>
            <person name="Bluhm B."/>
            <person name="Cannon C."/>
            <person name="Castanera R."/>
            <person name="Culley D."/>
            <person name="Daum C."/>
            <person name="Ezra D."/>
            <person name="Gonzalez J."/>
            <person name="Henrissat B."/>
            <person name="Kuo A."/>
            <person name="Liang C."/>
            <person name="Lipzen A."/>
            <person name="Lutzoni F."/>
            <person name="Magnuson J."/>
            <person name="Mondo S."/>
            <person name="Nolan M."/>
            <person name="Ohm R."/>
            <person name="Pangilinan J."/>
            <person name="Park H.-J."/>
            <person name="Ramirez L."/>
            <person name="Alfaro M."/>
            <person name="Sun H."/>
            <person name="Tritt A."/>
            <person name="Yoshinaga Y."/>
            <person name="Zwiers L.-H."/>
            <person name="Turgeon B."/>
            <person name="Goodwin S."/>
            <person name="Spatafora J."/>
            <person name="Crous P."/>
            <person name="Grigoriev I."/>
        </authorList>
    </citation>
    <scope>NUCLEOTIDE SEQUENCE</scope>
    <source>
        <strain evidence="15">CBS 627.86</strain>
    </source>
</reference>
<evidence type="ECO:0000256" key="4">
    <source>
        <dbReference type="ARBA" id="ARBA00022617"/>
    </source>
</evidence>
<dbReference type="InterPro" id="IPR001128">
    <property type="entry name" value="Cyt_P450"/>
</dbReference>
<dbReference type="Pfam" id="PF00067">
    <property type="entry name" value="p450"/>
    <property type="match status" value="1"/>
</dbReference>
<keyword evidence="10 13" id="KW-0503">Monooxygenase</keyword>
<accession>A0A6A5YPK8</accession>
<dbReference type="Gene3D" id="1.10.630.10">
    <property type="entry name" value="Cytochrome P450"/>
    <property type="match status" value="1"/>
</dbReference>
<keyword evidence="9 12" id="KW-0408">Iron</keyword>
<dbReference type="Proteomes" id="UP000799770">
    <property type="component" value="Unassembled WGS sequence"/>
</dbReference>
<evidence type="ECO:0000256" key="11">
    <source>
        <dbReference type="ARBA" id="ARBA00023136"/>
    </source>
</evidence>
<dbReference type="OrthoDB" id="1470350at2759"/>
<dbReference type="CDD" id="cd11058">
    <property type="entry name" value="CYP60B-like"/>
    <property type="match status" value="1"/>
</dbReference>
<evidence type="ECO:0000256" key="12">
    <source>
        <dbReference type="PIRSR" id="PIRSR602401-1"/>
    </source>
</evidence>
<dbReference type="InterPro" id="IPR036396">
    <property type="entry name" value="Cyt_P450_sf"/>
</dbReference>
<keyword evidence="6 12" id="KW-0479">Metal-binding</keyword>
<evidence type="ECO:0000256" key="7">
    <source>
        <dbReference type="ARBA" id="ARBA00022989"/>
    </source>
</evidence>
<evidence type="ECO:0000256" key="2">
    <source>
        <dbReference type="ARBA" id="ARBA00004167"/>
    </source>
</evidence>
<comment type="subcellular location">
    <subcellularLocation>
        <location evidence="2">Membrane</location>
        <topology evidence="2">Single-pass membrane protein</topology>
    </subcellularLocation>
</comment>
<dbReference type="GO" id="GO:0004497">
    <property type="term" value="F:monooxygenase activity"/>
    <property type="evidence" value="ECO:0007669"/>
    <property type="project" value="UniProtKB-KW"/>
</dbReference>